<evidence type="ECO:0000256" key="5">
    <source>
        <dbReference type="SAM" id="Coils"/>
    </source>
</evidence>
<dbReference type="AlphaFoldDB" id="A0A4U1JIS4"/>
<proteinExistence type="predicted"/>
<dbReference type="PANTHER" id="PTHR43133:SF8">
    <property type="entry name" value="RNA POLYMERASE SIGMA FACTOR HI_1459-RELATED"/>
    <property type="match status" value="1"/>
</dbReference>
<keyword evidence="5" id="KW-0175">Coiled coil</keyword>
<feature type="compositionally biased region" description="Basic and acidic residues" evidence="6">
    <location>
        <begin position="32"/>
        <end position="60"/>
    </location>
</feature>
<evidence type="ECO:0000259" key="7">
    <source>
        <dbReference type="Pfam" id="PF04542"/>
    </source>
</evidence>
<reference evidence="8 9" key="1">
    <citation type="submission" date="2019-04" db="EMBL/GenBank/DDBJ databases">
        <authorList>
            <person name="Li Y."/>
            <person name="Wang J."/>
        </authorList>
    </citation>
    <scope>NUCLEOTIDE SEQUENCE [LARGE SCALE GENOMIC DNA]</scope>
    <source>
        <strain evidence="8 9">DSM 14668</strain>
    </source>
</reference>
<keyword evidence="1" id="KW-0805">Transcription regulation</keyword>
<feature type="domain" description="RNA polymerase sigma-70 region 2" evidence="7">
    <location>
        <begin position="111"/>
        <end position="177"/>
    </location>
</feature>
<dbReference type="EMBL" id="SSMQ01000002">
    <property type="protein sequence ID" value="TKD12591.1"/>
    <property type="molecule type" value="Genomic_DNA"/>
</dbReference>
<keyword evidence="4" id="KW-0804">Transcription</keyword>
<dbReference type="InterPro" id="IPR014284">
    <property type="entry name" value="RNA_pol_sigma-70_dom"/>
</dbReference>
<evidence type="ECO:0000256" key="6">
    <source>
        <dbReference type="SAM" id="MobiDB-lite"/>
    </source>
</evidence>
<evidence type="ECO:0000256" key="2">
    <source>
        <dbReference type="ARBA" id="ARBA00023082"/>
    </source>
</evidence>
<accession>A0A4U1JIS4</accession>
<evidence type="ECO:0000256" key="1">
    <source>
        <dbReference type="ARBA" id="ARBA00023015"/>
    </source>
</evidence>
<keyword evidence="3" id="KW-0238">DNA-binding</keyword>
<organism evidence="8 9">
    <name type="scientific">Polyangium fumosum</name>
    <dbReference type="NCBI Taxonomy" id="889272"/>
    <lineage>
        <taxon>Bacteria</taxon>
        <taxon>Pseudomonadati</taxon>
        <taxon>Myxococcota</taxon>
        <taxon>Polyangia</taxon>
        <taxon>Polyangiales</taxon>
        <taxon>Polyangiaceae</taxon>
        <taxon>Polyangium</taxon>
    </lineage>
</organism>
<evidence type="ECO:0000256" key="3">
    <source>
        <dbReference type="ARBA" id="ARBA00023125"/>
    </source>
</evidence>
<evidence type="ECO:0000313" key="8">
    <source>
        <dbReference type="EMBL" id="TKD12591.1"/>
    </source>
</evidence>
<dbReference type="PANTHER" id="PTHR43133">
    <property type="entry name" value="RNA POLYMERASE ECF-TYPE SIGMA FACTO"/>
    <property type="match status" value="1"/>
</dbReference>
<keyword evidence="2" id="KW-0731">Sigma factor</keyword>
<feature type="region of interest" description="Disordered" evidence="6">
    <location>
        <begin position="13"/>
        <end position="60"/>
    </location>
</feature>
<protein>
    <submittedName>
        <fullName evidence="8">Sigma-70 family RNA polymerase sigma factor</fullName>
    </submittedName>
</protein>
<comment type="caution">
    <text evidence="8">The sequence shown here is derived from an EMBL/GenBank/DDBJ whole genome shotgun (WGS) entry which is preliminary data.</text>
</comment>
<dbReference type="GO" id="GO:0003677">
    <property type="term" value="F:DNA binding"/>
    <property type="evidence" value="ECO:0007669"/>
    <property type="project" value="UniProtKB-KW"/>
</dbReference>
<dbReference type="SUPFAM" id="SSF88946">
    <property type="entry name" value="Sigma2 domain of RNA polymerase sigma factors"/>
    <property type="match status" value="1"/>
</dbReference>
<dbReference type="OrthoDB" id="5524536at2"/>
<dbReference type="Proteomes" id="UP000309215">
    <property type="component" value="Unassembled WGS sequence"/>
</dbReference>
<sequence>MRARLAWRRLQLSRDGAPLDEPRPPPGALPDGDERVPMREGREGLGRRAGGDMGDRRTAPWCRMDRGHDVGSAFGLRDHVTMTAEDRGDLERELGTRLARGDLRGVATALLATYGPEIYAFLAALHRDESDAEEVFSRFGEALWQGLQRFEGHASFRTFAYAVARKTSVHVRRDAARRRKREGELDSAELSGVMAEVRERTAAYLRTTTRSRLAALRASLPEEDQELLMLRVDRKLPWDELAVVLRGEDEPPLSAEDKRREAMRLRKKFQLLKDRLREMARREGLLDEDG</sequence>
<keyword evidence="9" id="KW-1185">Reference proteome</keyword>
<dbReference type="Gene3D" id="1.10.1740.10">
    <property type="match status" value="1"/>
</dbReference>
<evidence type="ECO:0000256" key="4">
    <source>
        <dbReference type="ARBA" id="ARBA00023163"/>
    </source>
</evidence>
<dbReference type="InterPro" id="IPR013325">
    <property type="entry name" value="RNA_pol_sigma_r2"/>
</dbReference>
<dbReference type="NCBIfam" id="TIGR02937">
    <property type="entry name" value="sigma70-ECF"/>
    <property type="match status" value="1"/>
</dbReference>
<dbReference type="GO" id="GO:0006352">
    <property type="term" value="P:DNA-templated transcription initiation"/>
    <property type="evidence" value="ECO:0007669"/>
    <property type="project" value="InterPro"/>
</dbReference>
<gene>
    <name evidence="8" type="ORF">E8A74_02220</name>
</gene>
<dbReference type="InterPro" id="IPR007627">
    <property type="entry name" value="RNA_pol_sigma70_r2"/>
</dbReference>
<feature type="coiled-coil region" evidence="5">
    <location>
        <begin position="255"/>
        <end position="282"/>
    </location>
</feature>
<dbReference type="GO" id="GO:0016987">
    <property type="term" value="F:sigma factor activity"/>
    <property type="evidence" value="ECO:0007669"/>
    <property type="project" value="UniProtKB-KW"/>
</dbReference>
<name>A0A4U1JIS4_9BACT</name>
<dbReference type="Pfam" id="PF04542">
    <property type="entry name" value="Sigma70_r2"/>
    <property type="match status" value="1"/>
</dbReference>
<dbReference type="InterPro" id="IPR039425">
    <property type="entry name" value="RNA_pol_sigma-70-like"/>
</dbReference>
<evidence type="ECO:0000313" key="9">
    <source>
        <dbReference type="Proteomes" id="UP000309215"/>
    </source>
</evidence>